<dbReference type="SUPFAM" id="SSF51294">
    <property type="entry name" value="Hedgehog/intein (Hint) domain"/>
    <property type="match status" value="1"/>
</dbReference>
<proteinExistence type="predicted"/>
<reference evidence="2 3" key="1">
    <citation type="journal article" date="2014" name="BMC Genomics">
        <title>Architecture and functions of a multipartite genome of the methylotrophic bacterium Paracoccus aminophilus JCM 7686, containing primary and secondary chromids.</title>
        <authorList>
            <person name="Dziewit L."/>
            <person name="Czarnecki J."/>
            <person name="Wibberg D."/>
            <person name="Radlinska M."/>
            <person name="Mrozek P."/>
            <person name="Szymczak M."/>
            <person name="Schluter A."/>
            <person name="Puhler A."/>
            <person name="Bartosik D."/>
        </authorList>
    </citation>
    <scope>NUCLEOTIDE SEQUENCE [LARGE SCALE GENOMIC DNA]</scope>
    <source>
        <strain evidence="2">JCM 7686</strain>
    </source>
</reference>
<dbReference type="STRING" id="1367847.JCM7686_1271"/>
<evidence type="ECO:0000259" key="1">
    <source>
        <dbReference type="Pfam" id="PF13403"/>
    </source>
</evidence>
<accession>S5XT83</accession>
<sequence length="423" mass="46060">MQTTPSNPIGIKHKSWKVFSQMPSIDIVRLDENPHETVHGFRVDTASRGVDLDGAKVTATYADGSTETLTWRAYDPYTMGGASGENIEMSFGFDWHNLSTTKLLASLKIDLQPASSVFDTTFDSDTSPNAASTPGSKEGFPFHLEQAYENISGSIAVTYSGIVNIAGSPAVGDVYTTMVIDFSQLSGGGLLGVLKWNSDIDTLEVAGDLVPTGATCLVRGTLVTTDQGDIPVEKLKPGFKVLTQDNGFQELIMATSRIVESNELERNEKLYPVRITAGALGSALPTRDLLVSRQHRMAIKSIIVQRMFGSETALVAAIRLTELPGIYVDDTVDHVEYFHLILQKHEVIFAEGTPTESFLLNLETQKTLSKAQREEFATLFPEIGLGTSAHMIPSNALQKELIRRHLKNAKALLTCTNEHGSAQ</sequence>
<dbReference type="HOGENOM" id="CLU_590346_0_0_5"/>
<dbReference type="InterPro" id="IPR036844">
    <property type="entry name" value="Hint_dom_sf"/>
</dbReference>
<evidence type="ECO:0000313" key="2">
    <source>
        <dbReference type="EMBL" id="AGT08372.1"/>
    </source>
</evidence>
<dbReference type="PATRIC" id="fig|1367847.3.peg.1241"/>
<dbReference type="Gene3D" id="2.170.16.10">
    <property type="entry name" value="Hedgehog/Intein (Hint) domain"/>
    <property type="match status" value="1"/>
</dbReference>
<dbReference type="EMBL" id="CP006650">
    <property type="protein sequence ID" value="AGT08372.1"/>
    <property type="molecule type" value="Genomic_DNA"/>
</dbReference>
<dbReference type="KEGG" id="pami:JCM7686_1271"/>
<keyword evidence="3" id="KW-1185">Reference proteome</keyword>
<gene>
    <name evidence="2" type="ORF">JCM7686_1271</name>
</gene>
<dbReference type="InterPro" id="IPR028992">
    <property type="entry name" value="Hedgehog/Intein_dom"/>
</dbReference>
<dbReference type="AlphaFoldDB" id="S5XT83"/>
<protein>
    <recommendedName>
        <fullName evidence="1">Hedgehog/Intein (Hint) domain-containing protein</fullName>
    </recommendedName>
</protein>
<feature type="domain" description="Hedgehog/Intein (Hint)" evidence="1">
    <location>
        <begin position="215"/>
        <end position="359"/>
    </location>
</feature>
<name>S5XT83_PARAH</name>
<dbReference type="eggNOG" id="COG2931">
    <property type="taxonomic scope" value="Bacteria"/>
</dbReference>
<organism evidence="2 3">
    <name type="scientific">Paracoccus aminophilus JCM 7686</name>
    <dbReference type="NCBI Taxonomy" id="1367847"/>
    <lineage>
        <taxon>Bacteria</taxon>
        <taxon>Pseudomonadati</taxon>
        <taxon>Pseudomonadota</taxon>
        <taxon>Alphaproteobacteria</taxon>
        <taxon>Rhodobacterales</taxon>
        <taxon>Paracoccaceae</taxon>
        <taxon>Paracoccus</taxon>
    </lineage>
</organism>
<evidence type="ECO:0000313" key="3">
    <source>
        <dbReference type="Proteomes" id="UP000015480"/>
    </source>
</evidence>
<dbReference type="Pfam" id="PF13403">
    <property type="entry name" value="Hint_2"/>
    <property type="match status" value="1"/>
</dbReference>
<dbReference type="Proteomes" id="UP000015480">
    <property type="component" value="Chromosome"/>
</dbReference>